<evidence type="ECO:0000256" key="4">
    <source>
        <dbReference type="ARBA" id="ARBA00023157"/>
    </source>
</evidence>
<dbReference type="GO" id="GO:0042744">
    <property type="term" value="P:hydrogen peroxide catabolic process"/>
    <property type="evidence" value="ECO:0007669"/>
    <property type="project" value="TreeGrafter"/>
</dbReference>
<dbReference type="GO" id="GO:0005829">
    <property type="term" value="C:cytosol"/>
    <property type="evidence" value="ECO:0007669"/>
    <property type="project" value="TreeGrafter"/>
</dbReference>
<comment type="catalytic activity">
    <reaction evidence="6">
        <text>a hydroperoxide + [thioredoxin]-dithiol = an alcohol + [thioredoxin]-disulfide + H2O</text>
        <dbReference type="Rhea" id="RHEA:62620"/>
        <dbReference type="Rhea" id="RHEA-COMP:10698"/>
        <dbReference type="Rhea" id="RHEA-COMP:10700"/>
        <dbReference type="ChEBI" id="CHEBI:15377"/>
        <dbReference type="ChEBI" id="CHEBI:29950"/>
        <dbReference type="ChEBI" id="CHEBI:30879"/>
        <dbReference type="ChEBI" id="CHEBI:35924"/>
        <dbReference type="ChEBI" id="CHEBI:50058"/>
        <dbReference type="EC" id="1.11.1.24"/>
    </reaction>
</comment>
<dbReference type="CDD" id="cd03015">
    <property type="entry name" value="PRX_Typ2cys"/>
    <property type="match status" value="1"/>
</dbReference>
<evidence type="ECO:0000256" key="5">
    <source>
        <dbReference type="ARBA" id="ARBA00023284"/>
    </source>
</evidence>
<dbReference type="InterPro" id="IPR036249">
    <property type="entry name" value="Thioredoxin-like_sf"/>
</dbReference>
<dbReference type="Proteomes" id="UP000504634">
    <property type="component" value="Unplaced"/>
</dbReference>
<dbReference type="OrthoDB" id="185659at2759"/>
<dbReference type="GO" id="GO:0045454">
    <property type="term" value="P:cell redox homeostasis"/>
    <property type="evidence" value="ECO:0007669"/>
    <property type="project" value="TreeGrafter"/>
</dbReference>
<proteinExistence type="inferred from homology"/>
<dbReference type="GO" id="GO:0008379">
    <property type="term" value="F:thioredoxin peroxidase activity"/>
    <property type="evidence" value="ECO:0007669"/>
    <property type="project" value="TreeGrafter"/>
</dbReference>
<comment type="function">
    <text evidence="7">Thiol-specific peroxidase that catalyzes the reduction of hydrogen peroxide and organic hydroperoxides to water and alcohols, respectively.</text>
</comment>
<evidence type="ECO:0000256" key="2">
    <source>
        <dbReference type="ARBA" id="ARBA00013017"/>
    </source>
</evidence>
<name>A0A6J2U6R2_DROLE</name>
<dbReference type="GO" id="GO:0019430">
    <property type="term" value="P:removal of superoxide radicals"/>
    <property type="evidence" value="ECO:0007669"/>
    <property type="project" value="TreeGrafter"/>
</dbReference>
<evidence type="ECO:0000256" key="8">
    <source>
        <dbReference type="PIRSR" id="PIRSR000239-1"/>
    </source>
</evidence>
<sequence length="181" mass="20433">MCEVRIHYPAPNFSSMGFVNGQFQNLTLQDYRGKYIALLFYNGDFLNACPAELIAFSDRATEFREVGCQIIACSTDSHFAHEAWTQWQPRFGGLGEIDIALLGDKSTEIARQYGVLLETGHSERALFIIDRNGLVRQITINDSKVRLSVDEALRLIHAFQFTDEFGLKCPPQTKSNKSSFS</sequence>
<keyword evidence="5 7" id="KW-0676">Redox-active center</keyword>
<dbReference type="GeneID" id="115630711"/>
<dbReference type="InterPro" id="IPR000866">
    <property type="entry name" value="AhpC/TSA"/>
</dbReference>
<keyword evidence="7" id="KW-0575">Peroxidase</keyword>
<protein>
    <recommendedName>
        <fullName evidence="2">thioredoxin-dependent peroxiredoxin</fullName>
        <ecNumber evidence="2">1.11.1.24</ecNumber>
    </recommendedName>
</protein>
<dbReference type="AlphaFoldDB" id="A0A6J2U6R2"/>
<dbReference type="PROSITE" id="PS51352">
    <property type="entry name" value="THIOREDOXIN_2"/>
    <property type="match status" value="1"/>
</dbReference>
<dbReference type="InterPro" id="IPR050217">
    <property type="entry name" value="Peroxiredoxin"/>
</dbReference>
<keyword evidence="4" id="KW-1015">Disulfide bond</keyword>
<dbReference type="Pfam" id="PF00578">
    <property type="entry name" value="AhpC-TSA"/>
    <property type="match status" value="1"/>
</dbReference>
<dbReference type="SUPFAM" id="SSF52833">
    <property type="entry name" value="Thioredoxin-like"/>
    <property type="match status" value="1"/>
</dbReference>
<reference evidence="11" key="1">
    <citation type="submission" date="2025-08" db="UniProtKB">
        <authorList>
            <consortium name="RefSeq"/>
        </authorList>
    </citation>
    <scope>IDENTIFICATION</scope>
    <source>
        <strain evidence="11">11010-0011.00</strain>
        <tissue evidence="11">Whole body</tissue>
    </source>
</reference>
<gene>
    <name evidence="11" type="primary">LOC115630711</name>
</gene>
<keyword evidence="10" id="KW-1185">Reference proteome</keyword>
<evidence type="ECO:0000256" key="3">
    <source>
        <dbReference type="ARBA" id="ARBA00023002"/>
    </source>
</evidence>
<keyword evidence="3 7" id="KW-0560">Oxidoreductase</keyword>
<evidence type="ECO:0000259" key="9">
    <source>
        <dbReference type="PROSITE" id="PS51352"/>
    </source>
</evidence>
<dbReference type="InterPro" id="IPR024706">
    <property type="entry name" value="Peroxiredoxin_AhpC-typ"/>
</dbReference>
<evidence type="ECO:0000256" key="1">
    <source>
        <dbReference type="ARBA" id="ARBA00009796"/>
    </source>
</evidence>
<evidence type="ECO:0000256" key="7">
    <source>
        <dbReference type="PIRNR" id="PIRNR000239"/>
    </source>
</evidence>
<dbReference type="InterPro" id="IPR013766">
    <property type="entry name" value="Thioredoxin_domain"/>
</dbReference>
<feature type="active site" description="Cysteine sulfenic acid (-SOH) intermediate; for peroxidase activity" evidence="8">
    <location>
        <position position="49"/>
    </location>
</feature>
<organism evidence="10 11">
    <name type="scientific">Drosophila lebanonensis</name>
    <name type="common">Fruit fly</name>
    <name type="synonym">Scaptodrosophila lebanonensis</name>
    <dbReference type="NCBI Taxonomy" id="7225"/>
    <lineage>
        <taxon>Eukaryota</taxon>
        <taxon>Metazoa</taxon>
        <taxon>Ecdysozoa</taxon>
        <taxon>Arthropoda</taxon>
        <taxon>Hexapoda</taxon>
        <taxon>Insecta</taxon>
        <taxon>Pterygota</taxon>
        <taxon>Neoptera</taxon>
        <taxon>Endopterygota</taxon>
        <taxon>Diptera</taxon>
        <taxon>Brachycera</taxon>
        <taxon>Muscomorpha</taxon>
        <taxon>Ephydroidea</taxon>
        <taxon>Drosophilidae</taxon>
        <taxon>Scaptodrosophila</taxon>
    </lineage>
</organism>
<dbReference type="RefSeq" id="XP_030383223.1">
    <property type="nucleotide sequence ID" value="XM_030527363.1"/>
</dbReference>
<dbReference type="PANTHER" id="PTHR10681:SF163">
    <property type="entry name" value="AT16346P-RELATED"/>
    <property type="match status" value="1"/>
</dbReference>
<keyword evidence="7" id="KW-0049">Antioxidant</keyword>
<feature type="domain" description="Thioredoxin" evidence="9">
    <location>
        <begin position="4"/>
        <end position="161"/>
    </location>
</feature>
<evidence type="ECO:0000313" key="11">
    <source>
        <dbReference type="RefSeq" id="XP_030383223.1"/>
    </source>
</evidence>
<evidence type="ECO:0000313" key="10">
    <source>
        <dbReference type="Proteomes" id="UP000504634"/>
    </source>
</evidence>
<accession>A0A6J2U6R2</accession>
<dbReference type="PIRSF" id="PIRSF000239">
    <property type="entry name" value="AHPC"/>
    <property type="match status" value="1"/>
</dbReference>
<dbReference type="Gene3D" id="3.40.30.10">
    <property type="entry name" value="Glutaredoxin"/>
    <property type="match status" value="1"/>
</dbReference>
<evidence type="ECO:0000256" key="6">
    <source>
        <dbReference type="ARBA" id="ARBA00049091"/>
    </source>
</evidence>
<comment type="similarity">
    <text evidence="1">Belongs to the peroxiredoxin family. AhpC/Prx1 subfamily.</text>
</comment>
<dbReference type="PANTHER" id="PTHR10681">
    <property type="entry name" value="THIOREDOXIN PEROXIDASE"/>
    <property type="match status" value="1"/>
</dbReference>
<dbReference type="EC" id="1.11.1.24" evidence="2"/>